<name>A0A841FS64_9ACTN</name>
<dbReference type="EMBL" id="JACHGT010000009">
    <property type="protein sequence ID" value="MBB6036392.1"/>
    <property type="molecule type" value="Genomic_DNA"/>
</dbReference>
<feature type="signal peptide" evidence="2">
    <location>
        <begin position="1"/>
        <end position="33"/>
    </location>
</feature>
<sequence length="202" mass="21746">MLGRRTARVAIGFAATIVASFMLLLVGSTGAYAHGYTTTPTSRAYFCKLGQATNCGPIQWEPQSVEGPKGFPNGGPADTKLCSAGLGQFAQLDDQRGGAWPVNNVTAGSSYNVNWTLTAAHATTDFKYYVTKPGWNQTAKLTRSALNLTPIKSFPYNGARPPNSVSHNVTLPNLSGRHMLFAVWTIADTSNAFYQCSDLNFR</sequence>
<feature type="domain" description="Chitin-binding type-4" evidence="3">
    <location>
        <begin position="34"/>
        <end position="199"/>
    </location>
</feature>
<reference evidence="4 5" key="1">
    <citation type="submission" date="2020-08" db="EMBL/GenBank/DDBJ databases">
        <title>Genomic Encyclopedia of Type Strains, Phase IV (KMG-IV): sequencing the most valuable type-strain genomes for metagenomic binning, comparative biology and taxonomic classification.</title>
        <authorList>
            <person name="Goeker M."/>
        </authorList>
    </citation>
    <scope>NUCLEOTIDE SEQUENCE [LARGE SCALE GENOMIC DNA]</scope>
    <source>
        <strain evidence="4 5">YIM 65646</strain>
    </source>
</reference>
<dbReference type="PANTHER" id="PTHR34823:SF1">
    <property type="entry name" value="CHITIN-BINDING TYPE-4 DOMAIN-CONTAINING PROTEIN"/>
    <property type="match status" value="1"/>
</dbReference>
<dbReference type="SUPFAM" id="SSF81296">
    <property type="entry name" value="E set domains"/>
    <property type="match status" value="1"/>
</dbReference>
<dbReference type="RefSeq" id="WP_184789248.1">
    <property type="nucleotide sequence ID" value="NZ_BONT01000028.1"/>
</dbReference>
<dbReference type="Proteomes" id="UP000548476">
    <property type="component" value="Unassembled WGS sequence"/>
</dbReference>
<organism evidence="4 5">
    <name type="scientific">Phytomonospora endophytica</name>
    <dbReference type="NCBI Taxonomy" id="714109"/>
    <lineage>
        <taxon>Bacteria</taxon>
        <taxon>Bacillati</taxon>
        <taxon>Actinomycetota</taxon>
        <taxon>Actinomycetes</taxon>
        <taxon>Micromonosporales</taxon>
        <taxon>Micromonosporaceae</taxon>
        <taxon>Phytomonospora</taxon>
    </lineage>
</organism>
<dbReference type="CDD" id="cd21177">
    <property type="entry name" value="LPMO_AA10"/>
    <property type="match status" value="1"/>
</dbReference>
<evidence type="ECO:0000259" key="3">
    <source>
        <dbReference type="Pfam" id="PF03067"/>
    </source>
</evidence>
<keyword evidence="1 2" id="KW-0732">Signal</keyword>
<proteinExistence type="predicted"/>
<accession>A0A841FS64</accession>
<dbReference type="Pfam" id="PF03067">
    <property type="entry name" value="LPMO_10"/>
    <property type="match status" value="1"/>
</dbReference>
<dbReference type="InterPro" id="IPR004302">
    <property type="entry name" value="Cellulose/chitin-bd_N"/>
</dbReference>
<evidence type="ECO:0000313" key="4">
    <source>
        <dbReference type="EMBL" id="MBB6036392.1"/>
    </source>
</evidence>
<protein>
    <submittedName>
        <fullName evidence="4">Chitin-binding protein</fullName>
    </submittedName>
</protein>
<keyword evidence="5" id="KW-1185">Reference proteome</keyword>
<dbReference type="PANTHER" id="PTHR34823">
    <property type="entry name" value="GLCNAC-BINDING PROTEIN A"/>
    <property type="match status" value="1"/>
</dbReference>
<feature type="chain" id="PRO_5032875978" evidence="2">
    <location>
        <begin position="34"/>
        <end position="202"/>
    </location>
</feature>
<dbReference type="InterPro" id="IPR051024">
    <property type="entry name" value="GlcNAc_Chitin_IntDeg"/>
</dbReference>
<dbReference type="Gene3D" id="2.70.50.50">
    <property type="entry name" value="chitin-binding protein cbp21"/>
    <property type="match status" value="1"/>
</dbReference>
<evidence type="ECO:0000256" key="1">
    <source>
        <dbReference type="ARBA" id="ARBA00022729"/>
    </source>
</evidence>
<evidence type="ECO:0000256" key="2">
    <source>
        <dbReference type="SAM" id="SignalP"/>
    </source>
</evidence>
<dbReference type="AlphaFoldDB" id="A0A841FS64"/>
<dbReference type="InterPro" id="IPR014756">
    <property type="entry name" value="Ig_E-set"/>
</dbReference>
<evidence type="ECO:0000313" key="5">
    <source>
        <dbReference type="Proteomes" id="UP000548476"/>
    </source>
</evidence>
<comment type="caution">
    <text evidence="4">The sequence shown here is derived from an EMBL/GenBank/DDBJ whole genome shotgun (WGS) entry which is preliminary data.</text>
</comment>
<gene>
    <name evidence="4" type="ORF">HNR73_004263</name>
</gene>